<feature type="transmembrane region" description="Helical" evidence="1">
    <location>
        <begin position="74"/>
        <end position="99"/>
    </location>
</feature>
<keyword evidence="3" id="KW-1185">Reference proteome</keyword>
<sequence length="166" mass="17779">MITRFSTFSDAAIFASLRRDEGQFAELLHVNAAHLWGPHPDWGVAVLHSEVTHEDTPPERETVVWLPSELNRAIAILLMMTAAMGVSAVVLSLFGLISAMAGTPTAGVSPILMLLAGLAILPATVVVGHLMIGYFRTPKPSLPQGLCGILAEIVAWIAIFVVWMVA</sequence>
<evidence type="ECO:0000313" key="2">
    <source>
        <dbReference type="EMBL" id="BCX47870.1"/>
    </source>
</evidence>
<reference evidence="2 3" key="1">
    <citation type="submission" date="2021-06" db="EMBL/GenBank/DDBJ databases">
        <title>Complete genome of Haloferula helveola possessing various polysaccharide degrading enzymes.</title>
        <authorList>
            <person name="Takami H."/>
            <person name="Huang C."/>
            <person name="Hamasaki K."/>
        </authorList>
    </citation>
    <scope>NUCLEOTIDE SEQUENCE [LARGE SCALE GENOMIC DNA]</scope>
    <source>
        <strain evidence="2 3">CN-1</strain>
    </source>
</reference>
<accession>A0ABM7R9H0</accession>
<dbReference type="RefSeq" id="WP_338690310.1">
    <property type="nucleotide sequence ID" value="NZ_AP024702.1"/>
</dbReference>
<evidence type="ECO:0000256" key="1">
    <source>
        <dbReference type="SAM" id="Phobius"/>
    </source>
</evidence>
<evidence type="ECO:0008006" key="4">
    <source>
        <dbReference type="Google" id="ProtNLM"/>
    </source>
</evidence>
<gene>
    <name evidence="2" type="ORF">HAHE_17780</name>
</gene>
<evidence type="ECO:0000313" key="3">
    <source>
        <dbReference type="Proteomes" id="UP001374893"/>
    </source>
</evidence>
<keyword evidence="1" id="KW-0812">Transmembrane</keyword>
<organism evidence="2 3">
    <name type="scientific">Haloferula helveola</name>
    <dbReference type="NCBI Taxonomy" id="490095"/>
    <lineage>
        <taxon>Bacteria</taxon>
        <taxon>Pseudomonadati</taxon>
        <taxon>Verrucomicrobiota</taxon>
        <taxon>Verrucomicrobiia</taxon>
        <taxon>Verrucomicrobiales</taxon>
        <taxon>Verrucomicrobiaceae</taxon>
        <taxon>Haloferula</taxon>
    </lineage>
</organism>
<protein>
    <recommendedName>
        <fullName evidence="4">Yip1 domain-containing protein</fullName>
    </recommendedName>
</protein>
<keyword evidence="1" id="KW-1133">Transmembrane helix</keyword>
<dbReference type="EMBL" id="AP024702">
    <property type="protein sequence ID" value="BCX47870.1"/>
    <property type="molecule type" value="Genomic_DNA"/>
</dbReference>
<feature type="transmembrane region" description="Helical" evidence="1">
    <location>
        <begin position="146"/>
        <end position="165"/>
    </location>
</feature>
<proteinExistence type="predicted"/>
<keyword evidence="1" id="KW-0472">Membrane</keyword>
<name>A0ABM7R9H0_9BACT</name>
<dbReference type="Proteomes" id="UP001374893">
    <property type="component" value="Chromosome"/>
</dbReference>
<feature type="transmembrane region" description="Helical" evidence="1">
    <location>
        <begin position="111"/>
        <end position="134"/>
    </location>
</feature>